<dbReference type="SUPFAM" id="SSF55068">
    <property type="entry name" value="Peptide methionine sulfoxide reductase"/>
    <property type="match status" value="1"/>
</dbReference>
<evidence type="ECO:0000256" key="4">
    <source>
        <dbReference type="HAMAP-Rule" id="MF_01401"/>
    </source>
</evidence>
<keyword evidence="8" id="KW-1185">Reference proteome</keyword>
<evidence type="ECO:0000256" key="1">
    <source>
        <dbReference type="ARBA" id="ARBA00023002"/>
    </source>
</evidence>
<comment type="similarity">
    <text evidence="4">Belongs to the MsrA Met sulfoxide reductase family.</text>
</comment>
<name>A0A7K0FNJ5_9SPHI</name>
<dbReference type="PANTHER" id="PTHR43774:SF1">
    <property type="entry name" value="PEPTIDE METHIONINE SULFOXIDE REDUCTASE MSRA 2"/>
    <property type="match status" value="1"/>
</dbReference>
<keyword evidence="1 4" id="KW-0560">Oxidoreductase</keyword>
<reference evidence="7 8" key="1">
    <citation type="submission" date="2019-11" db="EMBL/GenBank/DDBJ databases">
        <authorList>
            <person name="Cheng Q."/>
            <person name="Yang Z."/>
        </authorList>
    </citation>
    <scope>NUCLEOTIDE SEQUENCE [LARGE SCALE GENOMIC DNA]</scope>
    <source>
        <strain evidence="7 8">HX-22-1</strain>
    </source>
</reference>
<dbReference type="InterPro" id="IPR002569">
    <property type="entry name" value="Met_Sox_Rdtase_MsrA_dom"/>
</dbReference>
<keyword evidence="5" id="KW-0732">Signal</keyword>
<evidence type="ECO:0000256" key="5">
    <source>
        <dbReference type="SAM" id="SignalP"/>
    </source>
</evidence>
<dbReference type="EC" id="1.8.4.11" evidence="4"/>
<dbReference type="NCBIfam" id="TIGR00401">
    <property type="entry name" value="msrA"/>
    <property type="match status" value="1"/>
</dbReference>
<evidence type="ECO:0000313" key="7">
    <source>
        <dbReference type="EMBL" id="MRX47566.1"/>
    </source>
</evidence>
<dbReference type="Proteomes" id="UP000462931">
    <property type="component" value="Unassembled WGS sequence"/>
</dbReference>
<dbReference type="HAMAP" id="MF_01401">
    <property type="entry name" value="MsrA"/>
    <property type="match status" value="1"/>
</dbReference>
<feature type="chain" id="PRO_5029475267" description="Peptide methionine sulfoxide reductase MsrA" evidence="5">
    <location>
        <begin position="24"/>
        <end position="216"/>
    </location>
</feature>
<gene>
    <name evidence="4 7" type="primary">msrA</name>
    <name evidence="7" type="ORF">GJJ64_10220</name>
</gene>
<dbReference type="InterPro" id="IPR036509">
    <property type="entry name" value="Met_Sox_Rdtase_MsrA_sf"/>
</dbReference>
<evidence type="ECO:0000256" key="3">
    <source>
        <dbReference type="ARBA" id="ARBA00048782"/>
    </source>
</evidence>
<dbReference type="AlphaFoldDB" id="A0A7K0FNJ5"/>
<evidence type="ECO:0000256" key="2">
    <source>
        <dbReference type="ARBA" id="ARBA00047806"/>
    </source>
</evidence>
<evidence type="ECO:0000313" key="8">
    <source>
        <dbReference type="Proteomes" id="UP000462931"/>
    </source>
</evidence>
<dbReference type="PROSITE" id="PS51257">
    <property type="entry name" value="PROKAR_LIPOPROTEIN"/>
    <property type="match status" value="1"/>
</dbReference>
<dbReference type="Gene3D" id="3.30.1060.10">
    <property type="entry name" value="Peptide methionine sulphoxide reductase MsrA"/>
    <property type="match status" value="1"/>
</dbReference>
<comment type="catalytic activity">
    <reaction evidence="2 4">
        <text>L-methionyl-[protein] + [thioredoxin]-disulfide + H2O = L-methionyl-(S)-S-oxide-[protein] + [thioredoxin]-dithiol</text>
        <dbReference type="Rhea" id="RHEA:14217"/>
        <dbReference type="Rhea" id="RHEA-COMP:10698"/>
        <dbReference type="Rhea" id="RHEA-COMP:10700"/>
        <dbReference type="Rhea" id="RHEA-COMP:12313"/>
        <dbReference type="Rhea" id="RHEA-COMP:12315"/>
        <dbReference type="ChEBI" id="CHEBI:15377"/>
        <dbReference type="ChEBI" id="CHEBI:16044"/>
        <dbReference type="ChEBI" id="CHEBI:29950"/>
        <dbReference type="ChEBI" id="CHEBI:44120"/>
        <dbReference type="ChEBI" id="CHEBI:50058"/>
        <dbReference type="EC" id="1.8.4.11"/>
    </reaction>
</comment>
<comment type="caution">
    <text evidence="7">The sequence shown here is derived from an EMBL/GenBank/DDBJ whole genome shotgun (WGS) entry which is preliminary data.</text>
</comment>
<dbReference type="GO" id="GO:0008113">
    <property type="term" value="F:peptide-methionine (S)-S-oxide reductase activity"/>
    <property type="evidence" value="ECO:0007669"/>
    <property type="project" value="UniProtKB-UniRule"/>
</dbReference>
<organism evidence="7 8">
    <name type="scientific">Pedobacter puniceum</name>
    <dbReference type="NCBI Taxonomy" id="2666136"/>
    <lineage>
        <taxon>Bacteria</taxon>
        <taxon>Pseudomonadati</taxon>
        <taxon>Bacteroidota</taxon>
        <taxon>Sphingobacteriia</taxon>
        <taxon>Sphingobacteriales</taxon>
        <taxon>Sphingobacteriaceae</taxon>
        <taxon>Pedobacter</taxon>
    </lineage>
</organism>
<dbReference type="PANTHER" id="PTHR43774">
    <property type="entry name" value="PEPTIDE METHIONINE SULFOXIDE REDUCTASE"/>
    <property type="match status" value="1"/>
</dbReference>
<feature type="active site" evidence="4">
    <location>
        <position position="48"/>
    </location>
</feature>
<proteinExistence type="inferred from homology"/>
<protein>
    <recommendedName>
        <fullName evidence="4">Peptide methionine sulfoxide reductase MsrA</fullName>
        <shortName evidence="4">Protein-methionine-S-oxide reductase</shortName>
        <ecNumber evidence="4">1.8.4.11</ecNumber>
    </recommendedName>
    <alternativeName>
        <fullName evidence="4">Peptide-methionine (S)-S-oxide reductase</fullName>
        <shortName evidence="4">Peptide Met(O) reductase</shortName>
    </alternativeName>
</protein>
<sequence>MKLVKILSTSIFALLIISCNTNGQVGKNNAVKLVAPKGKAIAAFASGCFWCSEHIFEAVVGVDSAVSGYAGGTTVNPTYELVNTETTGHAETVLVYYNPTIVSYEELVEVFFSSHDPTTPNQQGPDRGSSYRSVLFYQTDAEKNIAMNAIKKISNSNRFSKPIVTELAALKAFYRAEEYHQDFIEHNPNQAYVRAVSIPRFEKFKKAYKGKLKKGY</sequence>
<accession>A0A7K0FNJ5</accession>
<dbReference type="Pfam" id="PF01625">
    <property type="entry name" value="PMSR"/>
    <property type="match status" value="1"/>
</dbReference>
<dbReference type="RefSeq" id="WP_154287686.1">
    <property type="nucleotide sequence ID" value="NZ_WKJI01000002.1"/>
</dbReference>
<comment type="function">
    <text evidence="4">Has an important function as a repair enzyme for proteins that have been inactivated by oxidation. Catalyzes the reversible oxidation-reduction of methionine sulfoxide in proteins to methionine.</text>
</comment>
<feature type="domain" description="Peptide methionine sulphoxide reductase MsrA" evidence="6">
    <location>
        <begin position="42"/>
        <end position="192"/>
    </location>
</feature>
<comment type="catalytic activity">
    <reaction evidence="3 4">
        <text>[thioredoxin]-disulfide + L-methionine + H2O = L-methionine (S)-S-oxide + [thioredoxin]-dithiol</text>
        <dbReference type="Rhea" id="RHEA:19993"/>
        <dbReference type="Rhea" id="RHEA-COMP:10698"/>
        <dbReference type="Rhea" id="RHEA-COMP:10700"/>
        <dbReference type="ChEBI" id="CHEBI:15377"/>
        <dbReference type="ChEBI" id="CHEBI:29950"/>
        <dbReference type="ChEBI" id="CHEBI:50058"/>
        <dbReference type="ChEBI" id="CHEBI:57844"/>
        <dbReference type="ChEBI" id="CHEBI:58772"/>
        <dbReference type="EC" id="1.8.4.11"/>
    </reaction>
</comment>
<evidence type="ECO:0000259" key="6">
    <source>
        <dbReference type="Pfam" id="PF01625"/>
    </source>
</evidence>
<feature type="signal peptide" evidence="5">
    <location>
        <begin position="1"/>
        <end position="23"/>
    </location>
</feature>
<dbReference type="EMBL" id="WKJI01000002">
    <property type="protein sequence ID" value="MRX47566.1"/>
    <property type="molecule type" value="Genomic_DNA"/>
</dbReference>